<dbReference type="AlphaFoldDB" id="A0A1G2PU32"/>
<accession>A0A1G2PU32</accession>
<gene>
    <name evidence="1" type="ORF">A3A97_00235</name>
</gene>
<dbReference type="EMBL" id="MHSW01000018">
    <property type="protein sequence ID" value="OHA51835.1"/>
    <property type="molecule type" value="Genomic_DNA"/>
</dbReference>
<reference evidence="1 2" key="1">
    <citation type="journal article" date="2016" name="Nat. Commun.">
        <title>Thousands of microbial genomes shed light on interconnected biogeochemical processes in an aquifer system.</title>
        <authorList>
            <person name="Anantharaman K."/>
            <person name="Brown C.T."/>
            <person name="Hug L.A."/>
            <person name="Sharon I."/>
            <person name="Castelle C.J."/>
            <person name="Probst A.J."/>
            <person name="Thomas B.C."/>
            <person name="Singh A."/>
            <person name="Wilkins M.J."/>
            <person name="Karaoz U."/>
            <person name="Brodie E.L."/>
            <person name="Williams K.H."/>
            <person name="Hubbard S.S."/>
            <person name="Banfield J.F."/>
        </authorList>
    </citation>
    <scope>NUCLEOTIDE SEQUENCE [LARGE SCALE GENOMIC DNA]</scope>
</reference>
<evidence type="ECO:0000313" key="2">
    <source>
        <dbReference type="Proteomes" id="UP000176951"/>
    </source>
</evidence>
<sequence>MYTLFQIHRADIYDPNHILVEGELVRGEIELDQRLFLKHKKFIIDSILAGEDRIKHKIIKPGRCVFVLRASTTKDITPELIRFIQGQSVQVL</sequence>
<protein>
    <submittedName>
        <fullName evidence="1">Uncharacterized protein</fullName>
    </submittedName>
</protein>
<organism evidence="1 2">
    <name type="scientific">Candidatus Terrybacteria bacterium RIFCSPLOWO2_01_FULL_40_23</name>
    <dbReference type="NCBI Taxonomy" id="1802366"/>
    <lineage>
        <taxon>Bacteria</taxon>
        <taxon>Candidatus Terryibacteriota</taxon>
    </lineage>
</organism>
<name>A0A1G2PU32_9BACT</name>
<proteinExistence type="predicted"/>
<dbReference type="Proteomes" id="UP000176951">
    <property type="component" value="Unassembled WGS sequence"/>
</dbReference>
<evidence type="ECO:0000313" key="1">
    <source>
        <dbReference type="EMBL" id="OHA51835.1"/>
    </source>
</evidence>
<comment type="caution">
    <text evidence="1">The sequence shown here is derived from an EMBL/GenBank/DDBJ whole genome shotgun (WGS) entry which is preliminary data.</text>
</comment>